<protein>
    <submittedName>
        <fullName evidence="1">Uncharacterized protein</fullName>
    </submittedName>
</protein>
<reference evidence="1" key="1">
    <citation type="submission" date="2018-06" db="EMBL/GenBank/DDBJ databases">
        <authorList>
            <person name="Zhirakovskaya E."/>
        </authorList>
    </citation>
    <scope>NUCLEOTIDE SEQUENCE</scope>
</reference>
<name>A0A3B0QUN3_9ZZZZ</name>
<feature type="non-terminal residue" evidence="1">
    <location>
        <position position="173"/>
    </location>
</feature>
<sequence length="173" mass="17444">MKNNLFLGLFVFTIFLNSCTTDGTADIIINDNSVTNNNGGGGNNGSQSIFLSGTYNEDLTLDANNNYKVNGSLIMAAGTTLTIPAGMTVEALAAGSDVYIAISQGAKIMASGTADNPIVLTSDASIPQAGDWGGLILLGRAPINSVSGTATSTSEIASLPYGGTDAADNSGVI</sequence>
<proteinExistence type="predicted"/>
<dbReference type="AlphaFoldDB" id="A0A3B0QUN3"/>
<evidence type="ECO:0000313" key="1">
    <source>
        <dbReference type="EMBL" id="VAV83962.1"/>
    </source>
</evidence>
<accession>A0A3B0QUN3</accession>
<dbReference type="PANTHER" id="PTHR41339">
    <property type="entry name" value="LIPL48"/>
    <property type="match status" value="1"/>
</dbReference>
<dbReference type="PANTHER" id="PTHR41339:SF1">
    <property type="entry name" value="SECRETED PROTEIN"/>
    <property type="match status" value="1"/>
</dbReference>
<dbReference type="EMBL" id="UOEB01000119">
    <property type="protein sequence ID" value="VAV83962.1"/>
    <property type="molecule type" value="Genomic_DNA"/>
</dbReference>
<organism evidence="1">
    <name type="scientific">hydrothermal vent metagenome</name>
    <dbReference type="NCBI Taxonomy" id="652676"/>
    <lineage>
        <taxon>unclassified sequences</taxon>
        <taxon>metagenomes</taxon>
        <taxon>ecological metagenomes</taxon>
    </lineage>
</organism>
<gene>
    <name evidence="1" type="ORF">MNBD_BACTEROID02-1074</name>
</gene>